<keyword evidence="2" id="KW-1185">Reference proteome</keyword>
<dbReference type="Pfam" id="PF16025">
    <property type="entry name" value="CaM_bind"/>
    <property type="match status" value="1"/>
</dbReference>
<dbReference type="AlphaFoldDB" id="A0A6J2T3L0"/>
<accession>A0A6J2T3L0</accession>
<evidence type="ECO:0000256" key="1">
    <source>
        <dbReference type="SAM" id="MobiDB-lite"/>
    </source>
</evidence>
<protein>
    <submittedName>
        <fullName evidence="3">Uncharacterized protein LOC115621157</fullName>
    </submittedName>
</protein>
<feature type="region of interest" description="Disordered" evidence="1">
    <location>
        <begin position="102"/>
        <end position="145"/>
    </location>
</feature>
<feature type="compositionally biased region" description="Pro residues" evidence="1">
    <location>
        <begin position="433"/>
        <end position="449"/>
    </location>
</feature>
<feature type="compositionally biased region" description="Basic and acidic residues" evidence="1">
    <location>
        <begin position="719"/>
        <end position="730"/>
    </location>
</feature>
<feature type="compositionally biased region" description="Polar residues" evidence="1">
    <location>
        <begin position="531"/>
        <end position="542"/>
    </location>
</feature>
<evidence type="ECO:0000313" key="3">
    <source>
        <dbReference type="RefSeq" id="XP_030370574.1"/>
    </source>
</evidence>
<feature type="compositionally biased region" description="Polar residues" evidence="1">
    <location>
        <begin position="609"/>
        <end position="618"/>
    </location>
</feature>
<feature type="region of interest" description="Disordered" evidence="1">
    <location>
        <begin position="508"/>
        <end position="632"/>
    </location>
</feature>
<evidence type="ECO:0000313" key="2">
    <source>
        <dbReference type="Proteomes" id="UP000504634"/>
    </source>
</evidence>
<dbReference type="Proteomes" id="UP000504634">
    <property type="component" value="Unplaced"/>
</dbReference>
<organism evidence="2 3">
    <name type="scientific">Drosophila lebanonensis</name>
    <name type="common">Fruit fly</name>
    <name type="synonym">Scaptodrosophila lebanonensis</name>
    <dbReference type="NCBI Taxonomy" id="7225"/>
    <lineage>
        <taxon>Eukaryota</taxon>
        <taxon>Metazoa</taxon>
        <taxon>Ecdysozoa</taxon>
        <taxon>Arthropoda</taxon>
        <taxon>Hexapoda</taxon>
        <taxon>Insecta</taxon>
        <taxon>Pterygota</taxon>
        <taxon>Neoptera</taxon>
        <taxon>Endopterygota</taxon>
        <taxon>Diptera</taxon>
        <taxon>Brachycera</taxon>
        <taxon>Muscomorpha</taxon>
        <taxon>Ephydroidea</taxon>
        <taxon>Drosophilidae</taxon>
        <taxon>Scaptodrosophila</taxon>
    </lineage>
</organism>
<dbReference type="RefSeq" id="XP_030370574.1">
    <property type="nucleotide sequence ID" value="XM_030514714.1"/>
</dbReference>
<sequence length="807" mass="90156">MDYILEITEEANRQLASEAQQTQDGCNGYISIFRIGGEPILPPLMTPEKRLEMQSFKQQALEIEERLRNERMERNETFAIQVQETTEEPCLVTLLTHVNRSSQQSLPPSQFKATQTCRLSKQREEPGEPLKTPAKHAAPTTPSRVVGGECSKFADASTNTELTPLMIVGRNNNQRLQRSETLIYDNNSNAIIKPVKEVEKPKTETKQLVLEDQTVLLARCAVCHNSPLKFGLLQTTWVHSSPTSKEPCNPNISERRSTSKELRKRPSLKSNPKLDSVIPTPSEQPGGSNCKNSKRNESPKTATECGKRSKSAPAKKQSAAALEVPSDDESLQWDESENKNIFYLMTAPREVQEQAGKERLQRATTSPALKAVDSTTNKNLNRTSSAERNEKLSPLLWRRCRSYPLEMLTQIASLEEKEALHAMSPMSPISPNTSPPPTPPVAPPLPPANPTESYRQRSVASKIEIKQRMAPGHVLAKTKARSATNSNGNTRQPSRVISRGAMTMVTPMSQRPSHSERHSATYGAHGHASHTKMQTPSNNAMNNAKRRLTYDPRASIKRNNMQQKKSNTNNAPNNNSGSHSAVAKASNTTTTSKIMLKRRQPDELHKARSQISYRSSAPTHAMPKKSIGDAAAASSTENLVEFRTNPRLNAHGSRNVELLKRRMMGDMELHQRRRFQQLVTEQMEQHRRMQAEFEAQQQHLIDQLLSDMASYAKCIGKGPDRGLESEERGQHNRIRAPAESVSGTTLSSSSSFPMLLHRAECLDEDSDEREAEAEIEAAVQCGSQDLEHLTRGRRMERRGFTTDSENI</sequence>
<feature type="compositionally biased region" description="Polar residues" evidence="1">
    <location>
        <begin position="239"/>
        <end position="252"/>
    </location>
</feature>
<feature type="compositionally biased region" description="Low complexity" evidence="1">
    <location>
        <begin position="311"/>
        <end position="321"/>
    </location>
</feature>
<feature type="compositionally biased region" description="Polar residues" evidence="1">
    <location>
        <begin position="102"/>
        <end position="119"/>
    </location>
</feature>
<feature type="region of interest" description="Disordered" evidence="1">
    <location>
        <begin position="719"/>
        <end position="749"/>
    </location>
</feature>
<name>A0A6J2T3L0_DROLE</name>
<feature type="region of interest" description="Disordered" evidence="1">
    <location>
        <begin position="424"/>
        <end position="452"/>
    </location>
</feature>
<dbReference type="GeneID" id="115621157"/>
<reference evidence="3" key="1">
    <citation type="submission" date="2025-08" db="UniProtKB">
        <authorList>
            <consortium name="RefSeq"/>
        </authorList>
    </citation>
    <scope>IDENTIFICATION</scope>
    <source>
        <strain evidence="3">11010-0011.00</strain>
        <tissue evidence="3">Whole body</tissue>
    </source>
</reference>
<dbReference type="OrthoDB" id="10028852at2759"/>
<feature type="compositionally biased region" description="Low complexity" evidence="1">
    <location>
        <begin position="740"/>
        <end position="749"/>
    </location>
</feature>
<proteinExistence type="predicted"/>
<feature type="compositionally biased region" description="Low complexity" evidence="1">
    <location>
        <begin position="566"/>
        <end position="580"/>
    </location>
</feature>
<feature type="compositionally biased region" description="Polar residues" evidence="1">
    <location>
        <begin position="279"/>
        <end position="291"/>
    </location>
</feature>
<feature type="region of interest" description="Disordered" evidence="1">
    <location>
        <begin position="239"/>
        <end position="333"/>
    </location>
</feature>
<gene>
    <name evidence="3" type="primary">LOC115621157</name>
</gene>